<keyword evidence="4" id="KW-1185">Reference proteome</keyword>
<comment type="caution">
    <text evidence="3">The sequence shown here is derived from an EMBL/GenBank/DDBJ whole genome shotgun (WGS) entry which is preliminary data.</text>
</comment>
<keyword evidence="1" id="KW-0472">Membrane</keyword>
<proteinExistence type="predicted"/>
<sequence length="225" mass="25140">MLDKLFAVVLAFATLIVHVESAADPMEYPACPQRHQPEFYCCSTSATNREVFTKFKRPSGGNYEVDYAAGWAQSRQVNFPYTRYTPDTPSFSYNDPSSVCRVQTIVVDSVTGELQQQLQCGSENASLAEDSQDATVFWTSPTNPRNNNASFPVGADCVSLMLDDGSVDADGRTSCFSDSSTEGFRFTSFVEAPLAFVYFVYVTFFGLLVAWNFHRKALRRKNCYM</sequence>
<dbReference type="AlphaFoldDB" id="A0A8T1VJ26"/>
<accession>A0A8T1VJ26</accession>
<evidence type="ECO:0000256" key="1">
    <source>
        <dbReference type="SAM" id="Phobius"/>
    </source>
</evidence>
<dbReference type="Proteomes" id="UP000693981">
    <property type="component" value="Unassembled WGS sequence"/>
</dbReference>
<keyword evidence="2" id="KW-0732">Signal</keyword>
<evidence type="ECO:0000256" key="2">
    <source>
        <dbReference type="SAM" id="SignalP"/>
    </source>
</evidence>
<name>A0A8T1VJ26_9STRA</name>
<feature type="non-terminal residue" evidence="3">
    <location>
        <position position="225"/>
    </location>
</feature>
<organism evidence="3 4">
    <name type="scientific">Phytophthora boehmeriae</name>
    <dbReference type="NCBI Taxonomy" id="109152"/>
    <lineage>
        <taxon>Eukaryota</taxon>
        <taxon>Sar</taxon>
        <taxon>Stramenopiles</taxon>
        <taxon>Oomycota</taxon>
        <taxon>Peronosporomycetes</taxon>
        <taxon>Peronosporales</taxon>
        <taxon>Peronosporaceae</taxon>
        <taxon>Phytophthora</taxon>
    </lineage>
</organism>
<dbReference type="OrthoDB" id="121390at2759"/>
<keyword evidence="1" id="KW-1133">Transmembrane helix</keyword>
<evidence type="ECO:0000313" key="4">
    <source>
        <dbReference type="Proteomes" id="UP000693981"/>
    </source>
</evidence>
<evidence type="ECO:0008006" key="5">
    <source>
        <dbReference type="Google" id="ProtNLM"/>
    </source>
</evidence>
<feature type="transmembrane region" description="Helical" evidence="1">
    <location>
        <begin position="195"/>
        <end position="213"/>
    </location>
</feature>
<protein>
    <recommendedName>
        <fullName evidence="5">Ig-like domain-containing protein</fullName>
    </recommendedName>
</protein>
<feature type="signal peptide" evidence="2">
    <location>
        <begin position="1"/>
        <end position="21"/>
    </location>
</feature>
<reference evidence="3" key="1">
    <citation type="submission" date="2021-02" db="EMBL/GenBank/DDBJ databases">
        <authorList>
            <person name="Palmer J.M."/>
        </authorList>
    </citation>
    <scope>NUCLEOTIDE SEQUENCE</scope>
    <source>
        <strain evidence="3">SCRP23</strain>
    </source>
</reference>
<gene>
    <name evidence="3" type="ORF">PHYBOEH_011541</name>
</gene>
<evidence type="ECO:0000313" key="3">
    <source>
        <dbReference type="EMBL" id="KAG7380168.1"/>
    </source>
</evidence>
<dbReference type="EMBL" id="JAGDFL010000888">
    <property type="protein sequence ID" value="KAG7380168.1"/>
    <property type="molecule type" value="Genomic_DNA"/>
</dbReference>
<keyword evidence="1" id="KW-0812">Transmembrane</keyword>
<feature type="chain" id="PRO_5035819858" description="Ig-like domain-containing protein" evidence="2">
    <location>
        <begin position="22"/>
        <end position="225"/>
    </location>
</feature>